<evidence type="ECO:0000256" key="1">
    <source>
        <dbReference type="SAM" id="SignalP"/>
    </source>
</evidence>
<dbReference type="EMBL" id="GEGO01000532">
    <property type="protein sequence ID" value="JAR94872.1"/>
    <property type="molecule type" value="Transcribed_RNA"/>
</dbReference>
<protein>
    <submittedName>
        <fullName evidence="2">Putative secreted protein</fullName>
    </submittedName>
</protein>
<dbReference type="AlphaFoldDB" id="A0A147BWH9"/>
<keyword evidence="1" id="KW-0732">Signal</keyword>
<name>A0A147BWH9_IXORI</name>
<feature type="chain" id="PRO_5007543169" evidence="1">
    <location>
        <begin position="21"/>
        <end position="117"/>
    </location>
</feature>
<accession>A0A147BWH9</accession>
<organism evidence="2">
    <name type="scientific">Ixodes ricinus</name>
    <name type="common">Common tick</name>
    <name type="synonym">Acarus ricinus</name>
    <dbReference type="NCBI Taxonomy" id="34613"/>
    <lineage>
        <taxon>Eukaryota</taxon>
        <taxon>Metazoa</taxon>
        <taxon>Ecdysozoa</taxon>
        <taxon>Arthropoda</taxon>
        <taxon>Chelicerata</taxon>
        <taxon>Arachnida</taxon>
        <taxon>Acari</taxon>
        <taxon>Parasitiformes</taxon>
        <taxon>Ixodida</taxon>
        <taxon>Ixodoidea</taxon>
        <taxon>Ixodidae</taxon>
        <taxon>Ixodinae</taxon>
        <taxon>Ixodes</taxon>
    </lineage>
</organism>
<sequence>MTTAGITFFLSSGFPFFTVATIMSPAPAAGSLFKRPFMPFTAMTYKFLAPVLSAQLMTAPTGRPREMRNFAPAAPPRPQHEGSPLFGDTAHTNCELISQWSRTQLRNIHVNPTIYVL</sequence>
<feature type="signal peptide" evidence="1">
    <location>
        <begin position="1"/>
        <end position="20"/>
    </location>
</feature>
<proteinExistence type="predicted"/>
<evidence type="ECO:0000313" key="2">
    <source>
        <dbReference type="EMBL" id="JAR94872.1"/>
    </source>
</evidence>
<reference evidence="2" key="1">
    <citation type="journal article" date="2018" name="PLoS Negl. Trop. Dis.">
        <title>Sialome diversity of ticks revealed by RNAseq of single tick salivary glands.</title>
        <authorList>
            <person name="Perner J."/>
            <person name="Kropackova S."/>
            <person name="Kopacek P."/>
            <person name="Ribeiro J.M."/>
        </authorList>
    </citation>
    <scope>NUCLEOTIDE SEQUENCE</scope>
    <source>
        <strain evidence="2">Siblings of single egg batch collected in Ceske Budejovice</strain>
        <tissue evidence="2">Salivary glands</tissue>
    </source>
</reference>